<keyword evidence="2" id="KW-1133">Transmembrane helix</keyword>
<dbReference type="InterPro" id="IPR036465">
    <property type="entry name" value="vWFA_dom_sf"/>
</dbReference>
<gene>
    <name evidence="4" type="ORF">H9809_06240</name>
</gene>
<dbReference type="NCBIfam" id="TIGR03786">
    <property type="entry name" value="strep_pil_rpt"/>
    <property type="match status" value="16"/>
</dbReference>
<feature type="region of interest" description="Disordered" evidence="1">
    <location>
        <begin position="51"/>
        <end position="71"/>
    </location>
</feature>
<reference evidence="4" key="1">
    <citation type="journal article" date="2021" name="PeerJ">
        <title>Extensive microbial diversity within the chicken gut microbiome revealed by metagenomics and culture.</title>
        <authorList>
            <person name="Gilroy R."/>
            <person name="Ravi A."/>
            <person name="Getino M."/>
            <person name="Pursley I."/>
            <person name="Horton D.L."/>
            <person name="Alikhan N.F."/>
            <person name="Baker D."/>
            <person name="Gharbi K."/>
            <person name="Hall N."/>
            <person name="Watson M."/>
            <person name="Adriaenssens E.M."/>
            <person name="Foster-Nyarko E."/>
            <person name="Jarju S."/>
            <person name="Secka A."/>
            <person name="Antonio M."/>
            <person name="Oren A."/>
            <person name="Chaudhuri R.R."/>
            <person name="La Ragione R."/>
            <person name="Hildebrand F."/>
            <person name="Pallen M.J."/>
        </authorList>
    </citation>
    <scope>NUCLEOTIDE SEQUENCE</scope>
    <source>
        <strain evidence="4">1068</strain>
    </source>
</reference>
<dbReference type="Gene3D" id="3.40.50.410">
    <property type="entry name" value="von Willebrand factor, type A domain"/>
    <property type="match status" value="1"/>
</dbReference>
<dbReference type="Pfam" id="PF13519">
    <property type="entry name" value="VWA_2"/>
    <property type="match status" value="1"/>
</dbReference>
<feature type="compositionally biased region" description="Basic and acidic residues" evidence="1">
    <location>
        <begin position="4226"/>
        <end position="4253"/>
    </location>
</feature>
<name>A0A9D2FQF8_9FIRM</name>
<feature type="transmembrane region" description="Helical" evidence="2">
    <location>
        <begin position="4267"/>
        <end position="4287"/>
    </location>
</feature>
<feature type="region of interest" description="Disordered" evidence="1">
    <location>
        <begin position="3799"/>
        <end position="3926"/>
    </location>
</feature>
<feature type="compositionally biased region" description="Polar residues" evidence="1">
    <location>
        <begin position="3858"/>
        <end position="3870"/>
    </location>
</feature>
<feature type="compositionally biased region" description="Polar residues" evidence="1">
    <location>
        <begin position="3914"/>
        <end position="3923"/>
    </location>
</feature>
<feature type="region of interest" description="Disordered" evidence="1">
    <location>
        <begin position="2635"/>
        <end position="2656"/>
    </location>
</feature>
<dbReference type="CDD" id="cd00198">
    <property type="entry name" value="vWFA"/>
    <property type="match status" value="1"/>
</dbReference>
<dbReference type="Proteomes" id="UP000824056">
    <property type="component" value="Unassembled WGS sequence"/>
</dbReference>
<protein>
    <submittedName>
        <fullName evidence="4">VWA domain-containing protein</fullName>
    </submittedName>
</protein>
<dbReference type="InterPro" id="IPR022464">
    <property type="entry name" value="Strep_pil_isopept_link"/>
</dbReference>
<organism evidence="4 5">
    <name type="scientific">Candidatus Blautia pullicola</name>
    <dbReference type="NCBI Taxonomy" id="2838498"/>
    <lineage>
        <taxon>Bacteria</taxon>
        <taxon>Bacillati</taxon>
        <taxon>Bacillota</taxon>
        <taxon>Clostridia</taxon>
        <taxon>Lachnospirales</taxon>
        <taxon>Lachnospiraceae</taxon>
        <taxon>Blautia</taxon>
    </lineage>
</organism>
<dbReference type="InterPro" id="IPR055382">
    <property type="entry name" value="DUF7601"/>
</dbReference>
<feature type="compositionally biased region" description="Polar residues" evidence="1">
    <location>
        <begin position="61"/>
        <end position="71"/>
    </location>
</feature>
<reference evidence="4" key="2">
    <citation type="submission" date="2021-04" db="EMBL/GenBank/DDBJ databases">
        <authorList>
            <person name="Gilroy R."/>
        </authorList>
    </citation>
    <scope>NUCLEOTIDE SEQUENCE</scope>
    <source>
        <strain evidence="4">1068</strain>
    </source>
</reference>
<feature type="compositionally biased region" description="Polar residues" evidence="1">
    <location>
        <begin position="3805"/>
        <end position="3823"/>
    </location>
</feature>
<dbReference type="Gene3D" id="2.60.40.3050">
    <property type="match status" value="22"/>
</dbReference>
<dbReference type="InterPro" id="IPR002035">
    <property type="entry name" value="VWF_A"/>
</dbReference>
<dbReference type="PROSITE" id="PS50234">
    <property type="entry name" value="VWFA"/>
    <property type="match status" value="1"/>
</dbReference>
<feature type="domain" description="VWFA" evidence="3">
    <location>
        <begin position="132"/>
        <end position="398"/>
    </location>
</feature>
<dbReference type="SUPFAM" id="SSF53300">
    <property type="entry name" value="vWA-like"/>
    <property type="match status" value="1"/>
</dbReference>
<feature type="region of interest" description="Disordered" evidence="1">
    <location>
        <begin position="4222"/>
        <end position="4261"/>
    </location>
</feature>
<evidence type="ECO:0000313" key="5">
    <source>
        <dbReference type="Proteomes" id="UP000824056"/>
    </source>
</evidence>
<evidence type="ECO:0000256" key="1">
    <source>
        <dbReference type="SAM" id="MobiDB-lite"/>
    </source>
</evidence>
<dbReference type="EMBL" id="DXBG01000152">
    <property type="protein sequence ID" value="HIZ65479.1"/>
    <property type="molecule type" value="Genomic_DNA"/>
</dbReference>
<accession>A0A9D2FQF8</accession>
<dbReference type="InterPro" id="IPR038174">
    <property type="entry name" value="Strep_pil_link_sf"/>
</dbReference>
<proteinExistence type="predicted"/>
<evidence type="ECO:0000313" key="4">
    <source>
        <dbReference type="EMBL" id="HIZ65479.1"/>
    </source>
</evidence>
<feature type="compositionally biased region" description="Polar residues" evidence="1">
    <location>
        <begin position="3894"/>
        <end position="3905"/>
    </location>
</feature>
<dbReference type="SMART" id="SM00327">
    <property type="entry name" value="VWA"/>
    <property type="match status" value="1"/>
</dbReference>
<dbReference type="Pfam" id="PF24547">
    <property type="entry name" value="DUF7601"/>
    <property type="match status" value="1"/>
</dbReference>
<keyword evidence="2" id="KW-0472">Membrane</keyword>
<evidence type="ECO:0000259" key="3">
    <source>
        <dbReference type="PROSITE" id="PS50234"/>
    </source>
</evidence>
<dbReference type="Gene3D" id="2.60.40.1140">
    <property type="entry name" value="Collagen-binding surface protein Cna, B-type domain"/>
    <property type="match status" value="1"/>
</dbReference>
<evidence type="ECO:0000256" key="2">
    <source>
        <dbReference type="SAM" id="Phobius"/>
    </source>
</evidence>
<keyword evidence="2" id="KW-0812">Transmembrane</keyword>
<comment type="caution">
    <text evidence="4">The sequence shown here is derived from an EMBL/GenBank/DDBJ whole genome shotgun (WGS) entry which is preliminary data.</text>
</comment>
<dbReference type="Pfam" id="PF12892">
    <property type="entry name" value="FctA"/>
    <property type="match status" value="22"/>
</dbReference>
<sequence length="4293" mass="461063">MKQNEKKKRGSPHNRRRKRALGGALLSVLLVLSMILSMMVLQGPEEVYAAGQSADPDTRTEYTSSLGNSSSTRYNGRVWTDKSVNTGDVTFTGDLGGNGITVEKGEDEDFLVTYSALATSTQVSGESQVPVDVVFVIDLSGSMSNQNSGMSDGRSRIANLVDALNASVEELMAMNPNTRIGVVGYSSDAQTILSLDHYTKTEDWWGQEQDFFSLNRETPNRNYAELTVHAKTSSGREIEETFDVEGGTNVQTGVYQGMNMLAAATPTTIEIDEEEVQRVPSVILLSDGAATYSSGSSSWWSPANNHDQGPGSDSYYGNGMKAMMTASYMKQAIDRHYNVSDERYKTTVYTIGIGTSQLSGSDKNLADITLNPKDHWNDNNTMANNIRQKWEETWTTGIWQTTHYGYTRQDRNGDYGTPEIDVSRNNTYTLTHPSQYDIIDVGLQYNDAYYDATTATDVTDVFEDIVSSISLSAPQAPTHIAGNNPVESGYITYTDPIGEYMQVDDVKTLIWAGQEFTNPEKSVSGNTTTYTFRGEIDSPAYDIHNVSEIHIQVSAGDDGKQTLTVEIPASAIPLRVNTITLNSEGGVESNVSNGAYPLRLIYSVSLQDDIDKDTLEGVSDTYIAANTVTDNTGKKVVNFYSNLYSGEKQGDTTVGDATVNFTPASTNPFYFIQENTPIYMDENGQSQVQEFDPSSSYYLPITYYEGNNQVTTYVLRQASTMAGYVESDGDGCYIRKGAPRLGNLQQFTANKDSNSTNTAESRYYPTFEGTDPANGQFVIYLGNNGLLQMDAPASLTIEKQVTAGEGLTAPDAEFSFTVTAEAKAGQNITAVLYTPASGGGAATETEYSLAFDDEGQADFTLKAGQALEIPGMDSTEYSVTENTLPDGFSLTSATIDQQGAGTFDPDTDTVAGTLGSEDTRISFTNQYTVEPVTSTELQLPFEGNKSITGRDFQTGDSFEFTISAAQATPDAPLPMKDGEVVNGVTITPASGNSADFNFDGEITFTKPGEYRYIIQEAPGSLPGVDYDSVIYRISLVIKDKGDGTLALAEADEIQDAIGGLTYTSNPLIQKYVNGNMEEADQIAFQNIYSATDASISLNGVKDFQVTNSDRSLEDNQFTFKVEALGSNTDGSDNFTEDNRQPMPENLEAGNIANGNVSFGSMTFTQDMIGKTYGYKITEKLPEGVDAQNPTQNGITYDIAEKIVKVTVSRSAEGGLEHVVATVSPNENGVNFVFENAYEPEPVVISDNTSDSIQVQKTFTGRPWTEDDVFSYSIASTSAPADVTAPMPESSVISIGKPAEGQMNRATFGDMTFNQAGTYVYQITETPGDLKGVSYDSHVGTVTVTVTEDRTTGTLSAAVSYDNTQANTDSDKAVTTAAAFTNTYTSVFDSDTAVTLNGTKHLTVGGNSSETLDEDKFFFRVTPLDNAPTGSASVDPGASSYLIGNSQGTGQDGSYTADIANLLNQITYTQENMGGEMTKDFVYIITEQIPQPQAPGMDYDNTAYQVTVTVTDDGQGTLSAAAPSIEKGTWDGQSFTPAEQPQTDAVVFNNTYSPANAVIMPLEITKELLGDRNTPLAEGEFTFEISVASANPADGVQLPETTEISNDQNGKAQFGNITFTKAGTYVIQVKEQIPENATDNGDGAYILDGVTYDTHAVSSTFTVTDRSGQLTAVRSNTTGNQTFTNQYSATGVSAELEGTKTITGRAYQEGDSFIFRISGAYTGSVQDVTIPLPEDVTADEENPASGTVTIRPNTGNSAEISFGTITFAKPGTYTYTISETDTGIDGVSKDNRVYTVSYTVTDQGNGTLQVSSPAYMLTGENPTEVQSLEWENRYSPDSVTVTGAVELTGTKTLTGRNSLENENYQFTLSAGDTATEEAIAKGSITMGTAESQVNGLEDGVQKNFSFGDITFREAGTYTFQVTENAPADGNGMTYDRHTGLITIAVTDNTAAGKLEAEVTHGTDQTGQGGENQSTDFVNQYEPIPVTYGLDTLLGGHKYMVDDTGHYSFADGQFTFYMRAQDEENPLPQGDGVTEIVMDGRLPAVSVTNTNTQGNQAEYDFGELTFTGPGTYVYNIFEETSNLQAGVSGDETTYTVTFRVTEDQATGRLSVEASAVELEPGDTENIPADMSMLDFTNTYNADEITGRQNILKQLQGRNFQAGDSFTFDVNVTAVDEQGQPMDYDDIPQPDGLDAGGQLTQVTPNDNRDGYSYSITITPSSTASGNTYRFNTGTYTYTHTGTYTFVVKEQAGQDGHITYDTQEYTIVVAITVDDSTGTPVLKREVTINGEPVSAAGGIGTIDFVNVYTPDGITLSEDTDTAIQVQKTLTGRDWLEEDTFTFTIAAVTPGAPMPDEASVTIDQQQGTQDGTSVRMPFGDITFTKADMGNLMEKDFVYTITETKGSAGGLTYDSHVAVATVHVTDDTAAGKLTASIGYTNADAPSQADREATDVAAFTNSYQTGSTELSGSANLMVTKHLTGRDWTGEDSFTFTLAGGDEATLGDIADGKIILPDNADGLIISGNTAGHAASFGDIIFTQEGTYTFLVTEQPSGIKGITDDAQSQRSLQVTVTDQLDGTLKAEINSGSSQSLVFTNTYNPESVTLGGDSAIQVQKTVAGKNWDKDDEAYTFTIQNVSKPDEAQEAPMPQQDTVTVGKPGQGNINRTAFGDMTFSVRGDYVYEITETEESIAGITYDKHVAFVRVTIAENQLEGKLEAHVSYDNSQALTADDQAVTDASAFTNVYKAEGTLELKGTKNITGRDFRQGDSFTFDVVAADNGPMPDKASQGKVTITPDAGQSTEIDFGTITFKEAGEYVYYLTEELGTLPGVIYDTVQRSVIVTVVDDGEGNLEAEITAGADTLIWNNSWEETIDVSFNLTGTKNLEGAELKDSQFTFLVEAQDNAPMGGSLPAAFNGQGADEDHDGIYTGEIPLLREVRYTSAGDYIYLIREVNDGQGGIQYDTAQYRITVHVAQNGSLSYTVEKAEQGGVFTETPDKAVVFTNRYGQPQEAVLNGSANLQGTKTLSGRDWTDSDRFTFVLEPGDEITREAISKNMIVMPGETEITLNGNYADQEQVPFAFGDITFKAEGTYTFKMTEKKPEEGQEISGITYSTNQRVVTVTVADNKRGQLEAAVTEASGDTNFTNVYDTESVTLPGQENLMVKKMISGRDWKDGDSFTFTLAAGDEVTQKAVEDGWITLPENAAGITIRYQKEAAQDSYQAAFGDISFTREGNYVFHITEQGENHSGLTYDKEVRVVEVNVQDNLDGVLTAEAGVISPAEGLTFTNTYKPEGEVVVEPTDKDFQLTKILEGKDWEDDSFTFRLTPQGGKAADGALIPAEQIPMPQETVVTVDKSSGQDQEGRNMAVFSFGPITYTQAGTYVYEVAEEAGENAGISYDGHKATVTVAVTDNLNGGYTASVNVAAPVFTNVYDTSLDYVNKGGLQIIKKLTGHDMAAGQFAFTVVPQDDASAEKAGIALEGQTVEVNQDAAMNQEGTAEAVLPAFGQMSFTQQDDGAVYTYTVSESKGGQDGYVNDDRVYTVEIQVSDDGKGTLQAVTHVTSSKGEETFYTYRNTEEAQDIPAVLFENSYSAQGELGGSGDVSIQASKELTGRPQTAGEFRFTVTDRNGSQVSQGTNGADGSIAFSGISYTTEKLLADVKAGAAQYSKREGKDTFTYLYTVEESQEGLGEGVSQQTAAFQITVTVTDNSDGTLNIAVTYPEGSDSLIFKNVYGASAEASIHVAGSKKLAVKSGNNPPDITGKYTFEISGSEGAPMPEKTTAVNDEAGNVTFGDIIYTMENVFGEAVSQDMETESSNNQTEGTETKGQNQAEVTAGEGTEEIDNTKGEQTGTPESADKNQDEDSASAADTAQGSAQSAVSEKEKDQQMENLGAADSRTGESAGGQTDSISQSSEKAAAIEATKAQSGNQATEKLSAKRSKIFTYTVTESGSVPGVTNDAEASRSFTVTVTDNGDGTLSAACSQTPGAQFTFTNTYTVTPLEPTSPTDGAVTIHKELTGRDLNAEEFRFVMTDKDGQTVAESKNAGDGTVRFSGIAFDAPGTYSYQIKEIAGDLGGITYGGTIYMATAAVTDKGDGTLSVEWIVKDKEGQEISSIVFQNQYSYSGSTEVTLGASKVLCGRELKDGEFTFLLKDSNGSVVAKAVNDKTGAVTFENLSFSQPGSYEYKLSEEKGNAEYVTYDDTVYTVKITVTDSLKGYLEAEVDLGDKPLVFNNKYQKPEEPKEPEEENKTPAKTEEPKKDNKPKPAKRVKTGDETDIMLWITAGGISALILGGAAAARRRKRR</sequence>